<dbReference type="GO" id="GO:0005829">
    <property type="term" value="C:cytosol"/>
    <property type="evidence" value="ECO:0007669"/>
    <property type="project" value="TreeGrafter"/>
</dbReference>
<evidence type="ECO:0000259" key="9">
    <source>
        <dbReference type="Pfam" id="PF13193"/>
    </source>
</evidence>
<feature type="domain" description="Acetyl-coenzyme A synthetase N-terminal" evidence="10">
    <location>
        <begin position="39"/>
        <end position="89"/>
    </location>
</feature>
<evidence type="ECO:0000256" key="3">
    <source>
        <dbReference type="ARBA" id="ARBA00022598"/>
    </source>
</evidence>
<dbReference type="GO" id="GO:0016208">
    <property type="term" value="F:AMP binding"/>
    <property type="evidence" value="ECO:0007669"/>
    <property type="project" value="InterPro"/>
</dbReference>
<dbReference type="AlphaFoldDB" id="A0A2M6WS79"/>
<dbReference type="PANTHER" id="PTHR24095:SF14">
    <property type="entry name" value="ACETYL-COENZYME A SYNTHETASE 1"/>
    <property type="match status" value="1"/>
</dbReference>
<evidence type="ECO:0000259" key="8">
    <source>
        <dbReference type="Pfam" id="PF00501"/>
    </source>
</evidence>
<dbReference type="Gene3D" id="3.40.50.12780">
    <property type="entry name" value="N-terminal domain of ligase-like"/>
    <property type="match status" value="1"/>
</dbReference>
<evidence type="ECO:0000256" key="2">
    <source>
        <dbReference type="ARBA" id="ARBA00013275"/>
    </source>
</evidence>
<evidence type="ECO:0000259" key="10">
    <source>
        <dbReference type="Pfam" id="PF16177"/>
    </source>
</evidence>
<dbReference type="EC" id="6.2.1.1" evidence="2 7"/>
<dbReference type="GO" id="GO:0005524">
    <property type="term" value="F:ATP binding"/>
    <property type="evidence" value="ECO:0007669"/>
    <property type="project" value="UniProtKB-KW"/>
</dbReference>
<keyword evidence="3 11" id="KW-0436">Ligase</keyword>
<evidence type="ECO:0000256" key="1">
    <source>
        <dbReference type="ARBA" id="ARBA00006432"/>
    </source>
</evidence>
<feature type="domain" description="AMP-binding enzyme C-terminal" evidence="9">
    <location>
        <begin position="544"/>
        <end position="622"/>
    </location>
</feature>
<evidence type="ECO:0000256" key="6">
    <source>
        <dbReference type="ARBA" id="ARBA00022990"/>
    </source>
</evidence>
<dbReference type="InterPro" id="IPR011904">
    <property type="entry name" value="Ac_CoA_lig"/>
</dbReference>
<gene>
    <name evidence="11" type="primary">acs</name>
    <name evidence="11" type="ORF">COT96_00210</name>
</gene>
<name>A0A2M6WS79_9BACT</name>
<accession>A0A2M6WS79</accession>
<dbReference type="InterPro" id="IPR045851">
    <property type="entry name" value="AMP-bd_C_sf"/>
</dbReference>
<comment type="similarity">
    <text evidence="1">Belongs to the ATP-dependent AMP-binding enzyme family.</text>
</comment>
<reference evidence="12" key="1">
    <citation type="submission" date="2017-09" db="EMBL/GenBank/DDBJ databases">
        <title>Depth-based differentiation of microbial function through sediment-hosted aquifers and enrichment of novel symbionts in the deep terrestrial subsurface.</title>
        <authorList>
            <person name="Probst A.J."/>
            <person name="Ladd B."/>
            <person name="Jarett J.K."/>
            <person name="Geller-Mcgrath D.E."/>
            <person name="Sieber C.M.K."/>
            <person name="Emerson J.B."/>
            <person name="Anantharaman K."/>
            <person name="Thomas B.C."/>
            <person name="Malmstrom R."/>
            <person name="Stieglmeier M."/>
            <person name="Klingl A."/>
            <person name="Woyke T."/>
            <person name="Ryan C.M."/>
            <person name="Banfield J.F."/>
        </authorList>
    </citation>
    <scope>NUCLEOTIDE SEQUENCE [LARGE SCALE GENOMIC DNA]</scope>
</reference>
<dbReference type="InterPro" id="IPR032387">
    <property type="entry name" value="ACAS_N"/>
</dbReference>
<dbReference type="Proteomes" id="UP000228964">
    <property type="component" value="Unassembled WGS sequence"/>
</dbReference>
<keyword evidence="4" id="KW-0547">Nucleotide-binding</keyword>
<protein>
    <recommendedName>
        <fullName evidence="2 7">Acetate--CoA ligase</fullName>
        <ecNumber evidence="2 7">6.2.1.1</ecNumber>
    </recommendedName>
</protein>
<feature type="domain" description="AMP-dependent synthetase/ligase" evidence="8">
    <location>
        <begin position="100"/>
        <end position="482"/>
    </location>
</feature>
<dbReference type="EMBL" id="PFAO01000005">
    <property type="protein sequence ID" value="PIT95612.1"/>
    <property type="molecule type" value="Genomic_DNA"/>
</dbReference>
<dbReference type="InterPro" id="IPR020845">
    <property type="entry name" value="AMP-binding_CS"/>
</dbReference>
<dbReference type="SUPFAM" id="SSF56801">
    <property type="entry name" value="Acetyl-CoA synthetase-like"/>
    <property type="match status" value="1"/>
</dbReference>
<evidence type="ECO:0000256" key="4">
    <source>
        <dbReference type="ARBA" id="ARBA00022741"/>
    </source>
</evidence>
<dbReference type="NCBIfam" id="NF001208">
    <property type="entry name" value="PRK00174.1"/>
    <property type="match status" value="1"/>
</dbReference>
<dbReference type="FunFam" id="3.40.50.12780:FF:000001">
    <property type="entry name" value="Acetyl-coenzyme A synthetase"/>
    <property type="match status" value="1"/>
</dbReference>
<dbReference type="GO" id="GO:0019427">
    <property type="term" value="P:acetyl-CoA biosynthetic process from acetate"/>
    <property type="evidence" value="ECO:0007669"/>
    <property type="project" value="UniProtKB-UniRule"/>
</dbReference>
<sequence>MPKINKRELTEVLLSSQKIYKPSKKVIKQANVKDWPGVFKKAARNPVKFWEEAAYDLSWFKPWDKVFDDSQKPFFKWFVGAKCNLAYNALDRHIGTKIEKKTALLWEEESGRNRKYTYLQLYYEVNKLVNALRGLGVKKGDRIAIYLPNIPEIAITMLACAKIGAMHSVVYAGYSAAALADRINDARAKILFTADGSRRRGKLINFKEIVDEALKQCKTITKVIVTKNNPPALAGAAKIKVKFNKRRDIWYHDFIKDQPLEAKCAQMDAEDPAFVLYTSGTTSKPKGVIHVHGGYPVGVLRTMKWVFDIHGDEIFWCTADPGWITGHSYIIYGPLLAGVTTLMYEGVPDAPRPDRIWQIVEKYKVNILYTAPTLIRAMMKYGTSWPNKHKMPSLRILGSVGEPINPKAWKWYHKHIGKNRCPIMDTWWQTETGMNMITPLPVTPLKAGSATKPFPGIIADVVDKKGKKVPIGKGGYLIIRNQWPSMIRTIFNDPKRYIKTYWSKIKGVYLTGDVAWRDKDGYFWIQGRIDDVLKIAGHRIGTAEVESAFVSHKAVVEAGVIGIPDPVKGEVIKAFIILRQDVKPDDDLKMELRKQVRKTIGPVAVIADIAFVDKLPKTRSGKIMRRVLKAKELGLPIGDTSALI</sequence>
<evidence type="ECO:0000313" key="11">
    <source>
        <dbReference type="EMBL" id="PIT95612.1"/>
    </source>
</evidence>
<dbReference type="Pfam" id="PF16177">
    <property type="entry name" value="ACAS_N"/>
    <property type="match status" value="1"/>
</dbReference>
<evidence type="ECO:0000256" key="7">
    <source>
        <dbReference type="NCBIfam" id="TIGR02188"/>
    </source>
</evidence>
<proteinExistence type="inferred from homology"/>
<dbReference type="Gene3D" id="3.30.300.30">
    <property type="match status" value="1"/>
</dbReference>
<dbReference type="InterPro" id="IPR042099">
    <property type="entry name" value="ANL_N_sf"/>
</dbReference>
<dbReference type="Pfam" id="PF00501">
    <property type="entry name" value="AMP-binding"/>
    <property type="match status" value="1"/>
</dbReference>
<dbReference type="GO" id="GO:0003987">
    <property type="term" value="F:acetate-CoA ligase activity"/>
    <property type="evidence" value="ECO:0007669"/>
    <property type="project" value="UniProtKB-UniRule"/>
</dbReference>
<dbReference type="InterPro" id="IPR025110">
    <property type="entry name" value="AMP-bd_C"/>
</dbReference>
<dbReference type="CDD" id="cd05966">
    <property type="entry name" value="ACS"/>
    <property type="match status" value="1"/>
</dbReference>
<dbReference type="PANTHER" id="PTHR24095">
    <property type="entry name" value="ACETYL-COENZYME A SYNTHETASE"/>
    <property type="match status" value="1"/>
</dbReference>
<evidence type="ECO:0000313" key="12">
    <source>
        <dbReference type="Proteomes" id="UP000228964"/>
    </source>
</evidence>
<dbReference type="PROSITE" id="PS00455">
    <property type="entry name" value="AMP_BINDING"/>
    <property type="match status" value="1"/>
</dbReference>
<organism evidence="11 12">
    <name type="scientific">Candidatus Falkowbacteria bacterium CG10_big_fil_rev_8_21_14_0_10_38_22</name>
    <dbReference type="NCBI Taxonomy" id="1974564"/>
    <lineage>
        <taxon>Bacteria</taxon>
        <taxon>Candidatus Falkowiibacteriota</taxon>
    </lineage>
</organism>
<dbReference type="InterPro" id="IPR000873">
    <property type="entry name" value="AMP-dep_synth/lig_dom"/>
</dbReference>
<dbReference type="Pfam" id="PF13193">
    <property type="entry name" value="AMP-binding_C"/>
    <property type="match status" value="1"/>
</dbReference>
<comment type="caution">
    <text evidence="11">The sequence shown here is derived from an EMBL/GenBank/DDBJ whole genome shotgun (WGS) entry which is preliminary data.</text>
</comment>
<keyword evidence="6" id="KW-0007">Acetylation</keyword>
<keyword evidence="5" id="KW-0067">ATP-binding</keyword>
<evidence type="ECO:0000256" key="5">
    <source>
        <dbReference type="ARBA" id="ARBA00022840"/>
    </source>
</evidence>
<dbReference type="NCBIfam" id="TIGR02188">
    <property type="entry name" value="Ac_CoA_lig_AcsA"/>
    <property type="match status" value="1"/>
</dbReference>